<dbReference type="GO" id="GO:0004316">
    <property type="term" value="F:3-oxoacyl-[acyl-carrier-protein] reductase (NADPH) activity"/>
    <property type="evidence" value="ECO:0007669"/>
    <property type="project" value="UniProtKB-EC"/>
</dbReference>
<evidence type="ECO:0000313" key="5">
    <source>
        <dbReference type="Proteomes" id="UP000001933"/>
    </source>
</evidence>
<dbReference type="InterPro" id="IPR050259">
    <property type="entry name" value="SDR"/>
</dbReference>
<name>Q2LS88_SYNAS</name>
<evidence type="ECO:0000256" key="2">
    <source>
        <dbReference type="ARBA" id="ARBA00023002"/>
    </source>
</evidence>
<keyword evidence="5" id="KW-1185">Reference proteome</keyword>
<dbReference type="EMBL" id="CP000252">
    <property type="protein sequence ID" value="ABC76948.1"/>
    <property type="molecule type" value="Genomic_DNA"/>
</dbReference>
<dbReference type="InterPro" id="IPR002347">
    <property type="entry name" value="SDR_fam"/>
</dbReference>
<comment type="similarity">
    <text evidence="1">Belongs to the short-chain dehydrogenases/reductases (SDR) family.</text>
</comment>
<evidence type="ECO:0000259" key="3">
    <source>
        <dbReference type="SMART" id="SM00822"/>
    </source>
</evidence>
<dbReference type="NCBIfam" id="NF009466">
    <property type="entry name" value="PRK12826.1-2"/>
    <property type="match status" value="1"/>
</dbReference>
<dbReference type="STRING" id="56780.SYN_02127"/>
<dbReference type="SMART" id="SM00822">
    <property type="entry name" value="PKS_KR"/>
    <property type="match status" value="1"/>
</dbReference>
<dbReference type="AlphaFoldDB" id="Q2LS88"/>
<dbReference type="FunFam" id="3.40.50.720:FF:000173">
    <property type="entry name" value="3-oxoacyl-[acyl-carrier protein] reductase"/>
    <property type="match status" value="1"/>
</dbReference>
<dbReference type="eggNOG" id="COG1028">
    <property type="taxonomic scope" value="Bacteria"/>
</dbReference>
<protein>
    <submittedName>
        <fullName evidence="4">3-oxoacyl-reductase</fullName>
        <ecNumber evidence="4">1.1.1.100</ecNumber>
    </submittedName>
</protein>
<evidence type="ECO:0000256" key="1">
    <source>
        <dbReference type="ARBA" id="ARBA00006484"/>
    </source>
</evidence>
<proteinExistence type="inferred from homology"/>
<dbReference type="InParanoid" id="Q2LS88"/>
<keyword evidence="2 4" id="KW-0560">Oxidoreductase</keyword>
<dbReference type="HOGENOM" id="CLU_010194_1_3_7"/>
<dbReference type="EC" id="1.1.1.100" evidence="4"/>
<dbReference type="Gene3D" id="3.40.50.720">
    <property type="entry name" value="NAD(P)-binding Rossmann-like Domain"/>
    <property type="match status" value="1"/>
</dbReference>
<dbReference type="InterPro" id="IPR036291">
    <property type="entry name" value="NAD(P)-bd_dom_sf"/>
</dbReference>
<dbReference type="Pfam" id="PF13561">
    <property type="entry name" value="adh_short_C2"/>
    <property type="match status" value="1"/>
</dbReference>
<organism evidence="4 5">
    <name type="scientific">Syntrophus aciditrophicus (strain SB)</name>
    <dbReference type="NCBI Taxonomy" id="56780"/>
    <lineage>
        <taxon>Bacteria</taxon>
        <taxon>Pseudomonadati</taxon>
        <taxon>Thermodesulfobacteriota</taxon>
        <taxon>Syntrophia</taxon>
        <taxon>Syntrophales</taxon>
        <taxon>Syntrophaceae</taxon>
        <taxon>Syntrophus</taxon>
    </lineage>
</organism>
<sequence>MPPVHDHLEVRGVKIMDKDKRRTALVTGASRGIGRAVALELSRAGYHVAVNYRSDDARAEETVFLIEAEGGTAEKLRFDVVDPIESRRCLDELLASRPSLDVLVNNAGITADNLFLMMPEADWNSVIQTTLNGFYNVTQPVIKAMMKARRGSVVSMSSISALVGNRGQTNYAAAKAGLIAASRSLAAEVARLGIRVNVVAPGLIRTDMTQDLSQERIREMIPMRRAGEPEEVAKVVRFLCSPDASYITGQVICVNGGMV</sequence>
<dbReference type="InterPro" id="IPR057326">
    <property type="entry name" value="KR_dom"/>
</dbReference>
<dbReference type="Proteomes" id="UP000001933">
    <property type="component" value="Chromosome"/>
</dbReference>
<dbReference type="PANTHER" id="PTHR42879:SF2">
    <property type="entry name" value="3-OXOACYL-[ACYL-CARRIER-PROTEIN] REDUCTASE FABG"/>
    <property type="match status" value="1"/>
</dbReference>
<reference evidence="4 5" key="1">
    <citation type="journal article" date="2007" name="Proc. Natl. Acad. Sci. U.S.A.">
        <title>The genome of Syntrophus aciditrophicus: life at the thermodynamic limit of microbial growth.</title>
        <authorList>
            <person name="McInerney M.J."/>
            <person name="Rohlin L."/>
            <person name="Mouttaki H."/>
            <person name="Kim U."/>
            <person name="Krupp R.S."/>
            <person name="Rios-Hernandez L."/>
            <person name="Sieber J."/>
            <person name="Struchtemeyer C.G."/>
            <person name="Bhattacharyya A."/>
            <person name="Campbell J.W."/>
            <person name="Gunsalus R.P."/>
        </authorList>
    </citation>
    <scope>NUCLEOTIDE SEQUENCE [LARGE SCALE GENOMIC DNA]</scope>
    <source>
        <strain evidence="4 5">SB</strain>
    </source>
</reference>
<dbReference type="PRINTS" id="PR00081">
    <property type="entry name" value="GDHRDH"/>
</dbReference>
<dbReference type="PRINTS" id="PR00080">
    <property type="entry name" value="SDRFAMILY"/>
</dbReference>
<dbReference type="KEGG" id="sat:SYN_02127"/>
<dbReference type="SUPFAM" id="SSF51735">
    <property type="entry name" value="NAD(P)-binding Rossmann-fold domains"/>
    <property type="match status" value="1"/>
</dbReference>
<feature type="domain" description="Ketoreductase" evidence="3">
    <location>
        <begin position="22"/>
        <end position="207"/>
    </location>
</feature>
<dbReference type="FunCoup" id="Q2LS88">
    <property type="interactions" value="515"/>
</dbReference>
<dbReference type="NCBIfam" id="NF004200">
    <property type="entry name" value="PRK05653.1-5"/>
    <property type="match status" value="1"/>
</dbReference>
<evidence type="ECO:0000313" key="4">
    <source>
        <dbReference type="EMBL" id="ABC76948.1"/>
    </source>
</evidence>
<gene>
    <name evidence="4" type="ORF">SYN_02127</name>
</gene>
<dbReference type="PANTHER" id="PTHR42879">
    <property type="entry name" value="3-OXOACYL-(ACYL-CARRIER-PROTEIN) REDUCTASE"/>
    <property type="match status" value="1"/>
</dbReference>
<accession>Q2LS88</accession>